<gene>
    <name evidence="2" type="ORF">SNE25_02330</name>
</gene>
<proteinExistence type="predicted"/>
<organism evidence="2 3">
    <name type="scientific">Mucilaginibacter sabulilitoris</name>
    <dbReference type="NCBI Taxonomy" id="1173583"/>
    <lineage>
        <taxon>Bacteria</taxon>
        <taxon>Pseudomonadati</taxon>
        <taxon>Bacteroidota</taxon>
        <taxon>Sphingobacteriia</taxon>
        <taxon>Sphingobacteriales</taxon>
        <taxon>Sphingobacteriaceae</taxon>
        <taxon>Mucilaginibacter</taxon>
    </lineage>
</organism>
<dbReference type="RefSeq" id="WP_321563482.1">
    <property type="nucleotide sequence ID" value="NZ_CP139558.1"/>
</dbReference>
<feature type="chain" id="PRO_5046723839" description="Six-hairpin glycosidase-like protein" evidence="1">
    <location>
        <begin position="24"/>
        <end position="685"/>
    </location>
</feature>
<protein>
    <recommendedName>
        <fullName evidence="4">Six-hairpin glycosidase-like protein</fullName>
    </recommendedName>
</protein>
<dbReference type="Gene3D" id="1.50.10.10">
    <property type="match status" value="1"/>
</dbReference>
<dbReference type="Proteomes" id="UP001324380">
    <property type="component" value="Chromosome"/>
</dbReference>
<evidence type="ECO:0008006" key="4">
    <source>
        <dbReference type="Google" id="ProtNLM"/>
    </source>
</evidence>
<evidence type="ECO:0000313" key="3">
    <source>
        <dbReference type="Proteomes" id="UP001324380"/>
    </source>
</evidence>
<dbReference type="InterPro" id="IPR008928">
    <property type="entry name" value="6-hairpin_glycosidase_sf"/>
</dbReference>
<keyword evidence="3" id="KW-1185">Reference proteome</keyword>
<keyword evidence="1" id="KW-0732">Signal</keyword>
<dbReference type="SUPFAM" id="SSF48208">
    <property type="entry name" value="Six-hairpin glycosidases"/>
    <property type="match status" value="1"/>
</dbReference>
<evidence type="ECO:0000313" key="2">
    <source>
        <dbReference type="EMBL" id="WPU94359.1"/>
    </source>
</evidence>
<name>A0ABZ0TNB4_9SPHI</name>
<feature type="signal peptide" evidence="1">
    <location>
        <begin position="1"/>
        <end position="23"/>
    </location>
</feature>
<reference evidence="2 3" key="1">
    <citation type="submission" date="2023-11" db="EMBL/GenBank/DDBJ databases">
        <title>Analysis of the Genomes of Mucilaginibacter gossypii cycad 4 and M. sabulilitoris SNA2: microbes with the potential for plant growth promotion.</title>
        <authorList>
            <person name="Hirsch A.M."/>
            <person name="Humm E."/>
            <person name="Rubbi M."/>
            <person name="Del Vecchio G."/>
            <person name="Ha S.M."/>
            <person name="Pellegrini M."/>
            <person name="Gunsalus R.P."/>
        </authorList>
    </citation>
    <scope>NUCLEOTIDE SEQUENCE [LARGE SCALE GENOMIC DNA]</scope>
    <source>
        <strain evidence="2 3">SNA2</strain>
    </source>
</reference>
<dbReference type="EMBL" id="CP139558">
    <property type="protein sequence ID" value="WPU94359.1"/>
    <property type="molecule type" value="Genomic_DNA"/>
</dbReference>
<accession>A0ABZ0TNB4</accession>
<dbReference type="InterPro" id="IPR012341">
    <property type="entry name" value="6hp_glycosidase-like_sf"/>
</dbReference>
<dbReference type="PANTHER" id="PTHR34987">
    <property type="entry name" value="C, PUTATIVE (AFU_ORTHOLOGUE AFUA_3G02880)-RELATED"/>
    <property type="match status" value="1"/>
</dbReference>
<sequence length="685" mass="77203">MKVNTYKIFLGLLVFLLPRLVYAQQTALPAQTDRWVIQADGSIKWTVNGRLPHTDHIEMSGEKVSVWVLYGIDSAGRSSVSRTVVFPTFRMLPDGTRTHIDYTFQDNELPRFLINNRQLKTDLASGKKSGDLTYNIKSISHKGIMRISATSGNPALVKIDRSIFPSVDKPMVIEKFVFTNITDKPVTVTMQYMRREERTDSAKSKVRPHTVIMGSVDHGSRVVESGAKTTFSVYYLATDFPTQHVKIDADAEEKAREKRVNTILTPLQLQTPDTLLNTAFAFAKIRGTESIYKTKVGYLHSPGGLAYYAAIWANDQAEYISPFFAFLGDSVGNLSAMNCYRLFAKYMNPEYKPIPSSIVAEGDAVWKGAGDRGDQAMIAYGAARYALAYGHPDSAKRLWPLITWCLEFSRRKLNDQGVVNSDHDELEGRFPSGKANLSTNSLYYDALISAAYLGKQLHQPKTQIDGYLKQAAELKSNIEKYFGANIEGFDTYKYYETNDVLRAWICLPLTMGIFDRSEGTINALFSPRLWTADGLATQAGKETFWDRSTLYALRGVLQAGKTEKAMDYLRYYSRRRLLGEHVPYPVEAYPEGNQRHLSAESGLYCRIYTEGLFGMRPTGFTTFNCTPRLPKEWNEMALNNIHSFGHVFSLKVTRQGKEKLLITITEGSRSIKYKINDGSTQSVQL</sequence>
<dbReference type="PANTHER" id="PTHR34987:SF6">
    <property type="entry name" value="ALPHA-L-RHAMNOSIDASE SIX-HAIRPIN GLYCOSIDASE DOMAIN-CONTAINING PROTEIN"/>
    <property type="match status" value="1"/>
</dbReference>
<evidence type="ECO:0000256" key="1">
    <source>
        <dbReference type="SAM" id="SignalP"/>
    </source>
</evidence>